<proteinExistence type="predicted"/>
<dbReference type="Proteomes" id="UP000814128">
    <property type="component" value="Unassembled WGS sequence"/>
</dbReference>
<evidence type="ECO:0000313" key="2">
    <source>
        <dbReference type="Proteomes" id="UP000814128"/>
    </source>
</evidence>
<gene>
    <name evidence="1" type="ORF">K488DRAFT_90569</name>
</gene>
<evidence type="ECO:0000313" key="1">
    <source>
        <dbReference type="EMBL" id="KAI0027674.1"/>
    </source>
</evidence>
<dbReference type="EMBL" id="MU273858">
    <property type="protein sequence ID" value="KAI0027674.1"/>
    <property type="molecule type" value="Genomic_DNA"/>
</dbReference>
<name>A0ACB8Q7L3_9AGAM</name>
<reference evidence="1" key="1">
    <citation type="submission" date="2021-02" db="EMBL/GenBank/DDBJ databases">
        <authorList>
            <consortium name="DOE Joint Genome Institute"/>
            <person name="Ahrendt S."/>
            <person name="Looney B.P."/>
            <person name="Miyauchi S."/>
            <person name="Morin E."/>
            <person name="Drula E."/>
            <person name="Courty P.E."/>
            <person name="Chicoki N."/>
            <person name="Fauchery L."/>
            <person name="Kohler A."/>
            <person name="Kuo A."/>
            <person name="Labutti K."/>
            <person name="Pangilinan J."/>
            <person name="Lipzen A."/>
            <person name="Riley R."/>
            <person name="Andreopoulos W."/>
            <person name="He G."/>
            <person name="Johnson J."/>
            <person name="Barry K.W."/>
            <person name="Grigoriev I.V."/>
            <person name="Nagy L."/>
            <person name="Hibbett D."/>
            <person name="Henrissat B."/>
            <person name="Matheny P.B."/>
            <person name="Labbe J."/>
            <person name="Martin F."/>
        </authorList>
    </citation>
    <scope>NUCLEOTIDE SEQUENCE</scope>
    <source>
        <strain evidence="1">EC-137</strain>
    </source>
</reference>
<accession>A0ACB8Q7L3</accession>
<reference evidence="1" key="2">
    <citation type="journal article" date="2022" name="New Phytol.">
        <title>Evolutionary transition to the ectomycorrhizal habit in the genomes of a hyperdiverse lineage of mushroom-forming fungi.</title>
        <authorList>
            <person name="Looney B."/>
            <person name="Miyauchi S."/>
            <person name="Morin E."/>
            <person name="Drula E."/>
            <person name="Courty P.E."/>
            <person name="Kohler A."/>
            <person name="Kuo A."/>
            <person name="LaButti K."/>
            <person name="Pangilinan J."/>
            <person name="Lipzen A."/>
            <person name="Riley R."/>
            <person name="Andreopoulos W."/>
            <person name="He G."/>
            <person name="Johnson J."/>
            <person name="Nolan M."/>
            <person name="Tritt A."/>
            <person name="Barry K.W."/>
            <person name="Grigoriev I.V."/>
            <person name="Nagy L.G."/>
            <person name="Hibbett D."/>
            <person name="Henrissat B."/>
            <person name="Matheny P.B."/>
            <person name="Labbe J."/>
            <person name="Martin F.M."/>
        </authorList>
    </citation>
    <scope>NUCLEOTIDE SEQUENCE</scope>
    <source>
        <strain evidence="1">EC-137</strain>
    </source>
</reference>
<comment type="caution">
    <text evidence="1">The sequence shown here is derived from an EMBL/GenBank/DDBJ whole genome shotgun (WGS) entry which is preliminary data.</text>
</comment>
<keyword evidence="2" id="KW-1185">Reference proteome</keyword>
<sequence>MAQCSRSSLPFFLRVLGFLGLTSLAAAQPTMPSYTQIRVHAGNTYDTTNTAQTLAFIALNTILALGTNETRGVVNGLDIPQTADLVATMAEYDEHTGSTTFKNSAIQLFRNFQRLNPTFTSETARWGLAAYHIYSAYNDGDFLVAAENIWNQLQPAFVDASDSVLGHLASSPGNVAFNSTCPATGNSLQAVSVQGAVFFTHSGTAVNGETIGPFIVLSSHLFHATQNDTYSSAAKQSIDFFTIFLTSGAKVFDTYNISSCSLADDRLFTYNAGFFIEGVSVYANVTGNYTSLTSSDNLHAIVSTQITAGFGNWTCPGGNSSTTDGMSSSCPIGIFNADTNNLTTDWKAIFVHGLYEYMIRSDPSAEMTALVERFISLQFHAVLQRAAGRPHNVEVYGLNWNGPPPSMFTAPGQLAAAELFNIVYALPGTTPATSLTIGPLTTVPAAPTTTANRPPASRPLASRIPVGAIIGGSIGAVIGFAFLAALIFFLRRPAVHKPYYQSNPLPELEHPENVIDPFLLSMPASSGIRTVDETGTSNTMVQREPERLSEKRNRFLAP</sequence>
<organism evidence="1 2">
    <name type="scientific">Vararia minispora EC-137</name>
    <dbReference type="NCBI Taxonomy" id="1314806"/>
    <lineage>
        <taxon>Eukaryota</taxon>
        <taxon>Fungi</taxon>
        <taxon>Dikarya</taxon>
        <taxon>Basidiomycota</taxon>
        <taxon>Agaricomycotina</taxon>
        <taxon>Agaricomycetes</taxon>
        <taxon>Russulales</taxon>
        <taxon>Lachnocladiaceae</taxon>
        <taxon>Vararia</taxon>
    </lineage>
</organism>
<protein>
    <submittedName>
        <fullName evidence="1">Uncharacterized protein</fullName>
    </submittedName>
</protein>